<comment type="caution">
    <text evidence="1">The sequence shown here is derived from an EMBL/GenBank/DDBJ whole genome shotgun (WGS) entry which is preliminary data.</text>
</comment>
<dbReference type="EMBL" id="JAKHPH010000042">
    <property type="protein sequence ID" value="MCZ3668405.1"/>
    <property type="molecule type" value="Genomic_DNA"/>
</dbReference>
<dbReference type="AlphaFoldDB" id="A0AAW5WVT5"/>
<accession>A0AAW5WVT5</accession>
<dbReference type="RefSeq" id="WP_269296270.1">
    <property type="nucleotide sequence ID" value="NZ_JAKHPH010000042.1"/>
</dbReference>
<reference evidence="1" key="1">
    <citation type="submission" date="2022-01" db="EMBL/GenBank/DDBJ databases">
        <title>VMRC isolate genome collection.</title>
        <authorList>
            <person name="France M."/>
            <person name="Rutt L."/>
            <person name="Humphrys M."/>
            <person name="Ravel J."/>
        </authorList>
    </citation>
    <scope>NUCLEOTIDE SEQUENCE</scope>
    <source>
        <strain evidence="1">C0048A1</strain>
    </source>
</reference>
<proteinExistence type="predicted"/>
<protein>
    <submittedName>
        <fullName evidence="1">Uncharacterized protein</fullName>
    </submittedName>
</protein>
<dbReference type="Proteomes" id="UP001212401">
    <property type="component" value="Unassembled WGS sequence"/>
</dbReference>
<gene>
    <name evidence="1" type="ORF">L2724_09130</name>
</gene>
<evidence type="ECO:0000313" key="1">
    <source>
        <dbReference type="EMBL" id="MCZ3668405.1"/>
    </source>
</evidence>
<name>A0AAW5WVT5_9LACO</name>
<sequence length="101" mass="11897">MKKMKFNINNVESVNAHLYELKELTNTIDDLLRNVVEPLGNKKWDDITGHERLMTVFQLYRDSGKLTTLLGIMRDKLLDDGKTLEHEITNYYLNRRDKENG</sequence>
<evidence type="ECO:0000313" key="2">
    <source>
        <dbReference type="Proteomes" id="UP001212401"/>
    </source>
</evidence>
<organism evidence="1 2">
    <name type="scientific">Limosilactobacillus vaginalis</name>
    <dbReference type="NCBI Taxonomy" id="1633"/>
    <lineage>
        <taxon>Bacteria</taxon>
        <taxon>Bacillati</taxon>
        <taxon>Bacillota</taxon>
        <taxon>Bacilli</taxon>
        <taxon>Lactobacillales</taxon>
        <taxon>Lactobacillaceae</taxon>
        <taxon>Limosilactobacillus</taxon>
    </lineage>
</organism>